<accession>A0A9D2AKR3</accession>
<dbReference type="Gene3D" id="3.40.50.150">
    <property type="entry name" value="Vaccinia Virus protein VP39"/>
    <property type="match status" value="1"/>
</dbReference>
<dbReference type="AlphaFoldDB" id="A0A9D2AKR3"/>
<dbReference type="Proteomes" id="UP000824231">
    <property type="component" value="Unassembled WGS sequence"/>
</dbReference>
<dbReference type="GO" id="GO:0052913">
    <property type="term" value="F:16S rRNA (guanine(966)-N(2))-methyltransferase activity"/>
    <property type="evidence" value="ECO:0007669"/>
    <property type="project" value="UniProtKB-EC"/>
</dbReference>
<dbReference type="GO" id="GO:0003676">
    <property type="term" value="F:nucleic acid binding"/>
    <property type="evidence" value="ECO:0007669"/>
    <property type="project" value="InterPro"/>
</dbReference>
<dbReference type="InterPro" id="IPR004398">
    <property type="entry name" value="RNA_MeTrfase_RsmD"/>
</dbReference>
<evidence type="ECO:0000256" key="2">
    <source>
        <dbReference type="ARBA" id="ARBA00022679"/>
    </source>
</evidence>
<dbReference type="InterPro" id="IPR029063">
    <property type="entry name" value="SAM-dependent_MTases_sf"/>
</dbReference>
<dbReference type="EC" id="2.1.1.171" evidence="3"/>
<dbReference type="EMBL" id="DXFH01000025">
    <property type="protein sequence ID" value="HIX35959.1"/>
    <property type="molecule type" value="Genomic_DNA"/>
</dbReference>
<evidence type="ECO:0000313" key="4">
    <source>
        <dbReference type="Proteomes" id="UP000824231"/>
    </source>
</evidence>
<comment type="caution">
    <text evidence="3">The sequence shown here is derived from an EMBL/GenBank/DDBJ whole genome shotgun (WGS) entry which is preliminary data.</text>
</comment>
<sequence length="188" mass="21004">MRVVSGDFRGLKLSAVPGMSTRPTTDKVKEALFNMIGPYFDAGTCLDLYGGSGGLAIESISRGMDHAVVVDRVFPAIKTIRLNINKTHHDSAFTVIKADARRAMKIMQSHQDRFDLVFLDPPYAKQHIQSDMDELRKLNLLSDGAIIVAETNQEAQLPDGWSAFKLQRRQDYGITVIRIYRYNGGNES</sequence>
<dbReference type="PROSITE" id="PS00092">
    <property type="entry name" value="N6_MTASE"/>
    <property type="match status" value="1"/>
</dbReference>
<reference evidence="3" key="1">
    <citation type="journal article" date="2021" name="PeerJ">
        <title>Extensive microbial diversity within the chicken gut microbiome revealed by metagenomics and culture.</title>
        <authorList>
            <person name="Gilroy R."/>
            <person name="Ravi A."/>
            <person name="Getino M."/>
            <person name="Pursley I."/>
            <person name="Horton D.L."/>
            <person name="Alikhan N.F."/>
            <person name="Baker D."/>
            <person name="Gharbi K."/>
            <person name="Hall N."/>
            <person name="Watson M."/>
            <person name="Adriaenssens E.M."/>
            <person name="Foster-Nyarko E."/>
            <person name="Jarju S."/>
            <person name="Secka A."/>
            <person name="Antonio M."/>
            <person name="Oren A."/>
            <person name="Chaudhuri R.R."/>
            <person name="La Ragione R."/>
            <person name="Hildebrand F."/>
            <person name="Pallen M.J."/>
        </authorList>
    </citation>
    <scope>NUCLEOTIDE SEQUENCE</scope>
    <source>
        <strain evidence="3">ChiSxjej3B15-572</strain>
    </source>
</reference>
<keyword evidence="1 3" id="KW-0489">Methyltransferase</keyword>
<reference evidence="3" key="2">
    <citation type="submission" date="2021-04" db="EMBL/GenBank/DDBJ databases">
        <authorList>
            <person name="Gilroy R."/>
        </authorList>
    </citation>
    <scope>NUCLEOTIDE SEQUENCE</scope>
    <source>
        <strain evidence="3">ChiSxjej3B15-572</strain>
    </source>
</reference>
<dbReference type="PANTHER" id="PTHR43542">
    <property type="entry name" value="METHYLTRANSFERASE"/>
    <property type="match status" value="1"/>
</dbReference>
<evidence type="ECO:0000313" key="3">
    <source>
        <dbReference type="EMBL" id="HIX35959.1"/>
    </source>
</evidence>
<dbReference type="CDD" id="cd02440">
    <property type="entry name" value="AdoMet_MTases"/>
    <property type="match status" value="1"/>
</dbReference>
<dbReference type="SUPFAM" id="SSF53335">
    <property type="entry name" value="S-adenosyl-L-methionine-dependent methyltransferases"/>
    <property type="match status" value="1"/>
</dbReference>
<dbReference type="Pfam" id="PF03602">
    <property type="entry name" value="Cons_hypoth95"/>
    <property type="match status" value="1"/>
</dbReference>
<dbReference type="PANTHER" id="PTHR43542:SF1">
    <property type="entry name" value="METHYLTRANSFERASE"/>
    <property type="match status" value="1"/>
</dbReference>
<gene>
    <name evidence="3" type="primary">rsmD</name>
    <name evidence="3" type="ORF">H9856_06175</name>
</gene>
<dbReference type="PIRSF" id="PIRSF004553">
    <property type="entry name" value="CHP00095"/>
    <property type="match status" value="1"/>
</dbReference>
<proteinExistence type="predicted"/>
<protein>
    <submittedName>
        <fullName evidence="3">16S rRNA (Guanine(966)-N(2))-methyltransferase RsmD</fullName>
        <ecNumber evidence="3">2.1.1.171</ecNumber>
    </submittedName>
</protein>
<dbReference type="InterPro" id="IPR002052">
    <property type="entry name" value="DNA_methylase_N6_adenine_CS"/>
</dbReference>
<name>A0A9D2AKR3_9LACO</name>
<evidence type="ECO:0000256" key="1">
    <source>
        <dbReference type="ARBA" id="ARBA00022603"/>
    </source>
</evidence>
<organism evidence="3 4">
    <name type="scientific">Candidatus Limosilactobacillus merdigallinarum</name>
    <dbReference type="NCBI Taxonomy" id="2838652"/>
    <lineage>
        <taxon>Bacteria</taxon>
        <taxon>Bacillati</taxon>
        <taxon>Bacillota</taxon>
        <taxon>Bacilli</taxon>
        <taxon>Lactobacillales</taxon>
        <taxon>Lactobacillaceae</taxon>
        <taxon>Limosilactobacillus</taxon>
    </lineage>
</organism>
<dbReference type="NCBIfam" id="TIGR00095">
    <property type="entry name" value="16S rRNA (guanine(966)-N(2))-methyltransferase RsmD"/>
    <property type="match status" value="1"/>
</dbReference>
<keyword evidence="2 3" id="KW-0808">Transferase</keyword>